<feature type="compositionally biased region" description="Polar residues" evidence="1">
    <location>
        <begin position="10"/>
        <end position="30"/>
    </location>
</feature>
<feature type="domain" description="Reverse transcriptase" evidence="2">
    <location>
        <begin position="499"/>
        <end position="760"/>
    </location>
</feature>
<feature type="compositionally biased region" description="Basic residues" evidence="1">
    <location>
        <begin position="31"/>
        <end position="47"/>
    </location>
</feature>
<dbReference type="AlphaFoldDB" id="A0AAF0QYH7"/>
<reference evidence="3" key="1">
    <citation type="submission" date="2023-08" db="EMBL/GenBank/DDBJ databases">
        <title>A de novo genome assembly of Solanum verrucosum Schlechtendal, a Mexican diploid species geographically isolated from the other diploid A-genome species in potato relatives.</title>
        <authorList>
            <person name="Hosaka K."/>
        </authorList>
    </citation>
    <scope>NUCLEOTIDE SEQUENCE</scope>
    <source>
        <tissue evidence="3">Young leaves</tissue>
    </source>
</reference>
<dbReference type="InterPro" id="IPR043502">
    <property type="entry name" value="DNA/RNA_pol_sf"/>
</dbReference>
<dbReference type="InterPro" id="IPR026960">
    <property type="entry name" value="RVT-Znf"/>
</dbReference>
<proteinExistence type="predicted"/>
<feature type="compositionally biased region" description="Basic and acidic residues" evidence="1">
    <location>
        <begin position="48"/>
        <end position="63"/>
    </location>
</feature>
<dbReference type="Pfam" id="PF13966">
    <property type="entry name" value="zf-RVT"/>
    <property type="match status" value="1"/>
</dbReference>
<evidence type="ECO:0000313" key="4">
    <source>
        <dbReference type="Proteomes" id="UP001234989"/>
    </source>
</evidence>
<gene>
    <name evidence="3" type="ORF">MTR67_026204</name>
</gene>
<accession>A0AAF0QYH7</accession>
<sequence>MKNKTKQETSLENQHQQHNKNSPGKVSNNKSRGKLSKKKREAIKRKQQKEVENQGKNRQKSDYDVVNSEDEFDEDTQSLNEADDDEEGDETNAHLIKAFGSTFRSEFQAEIQEVADQQGLSPRGRKQVRQLIKSASISTSANSSRPNTRSKSKGDFNVIISTEEKYGGIPYNMNKSLDFISIIEASGLIDIGYSGQHYTWCNQRAVEARVWKRLDRAMVNDKWLELMPQTTITHLPSVGSDHCPLLMEMEARLEHKVKYFKFLQCWTENENFLDIVKGCWQKKISGNPMWRLHQKMKLLASTLSTWSKKEFGNIFSNVVKFEEQVNAAEEEVIQQNTEGNRTKLHLINAQYIKYLKLEASILKHQTQLQWFNEGDTNSKYFHSIMRGRRRKLFIHKICTAEDVWIQGEENIAKAACDYFQNMFSGHDDRIREEILNCIPRMVTEEQNQTLQQMPTMEELTQVVCSMNPNSAAGRDGFGGKFYQHWWEIIKEDVLSAVQYFFCGYTMPKFMSHACLVLLPKVEHPNKFTEFRPISLSNFSNKIISKLLCLRLAPILPQFIFENQSGFVKGRSISENIMLAQEITHGIKKPNEGHNVVIKLYMTKAYDRVSWSYTCLVLRRMGFGEMFIDLIWRNMSNNWYSVIINGVRHGFFHSTRGLKQGDPLSPSLFILGAEILSRMLNMLHHHQRYKNFQMEIRGPQINHLSFTDDIIIFSSTTRDTLLMIMKTLSTYETNVKLWGQSHYGETCPPINPHTYYVSYFSSKQAIADLFWGWDKEKRIYHWASWDKLSLPYDEGGIGVRKLEDICTSLQFKQWWIFRSKQTLWGQFLRAKYCQRAHPVAKKLDTGQSLIWNFMMRNKGIAETQIKWKINSGNSSFWWDDWLGEGPLASYCTNVTSRNATRISQFLVGGTWNETMVRQWVPPLLVPKILSLPIHYQEQIPDEAIWKLTVDGLFSCSSAWEITRHKGTKSTINKGIWHRHLPFKISFLAWRALRNKLPTNEKITSFGKEAARCSCCYRTGEDNIDHIFVTGHFANNIWSFFSAAAGIQHDNIPINMLLLRWWR</sequence>
<evidence type="ECO:0000313" key="3">
    <source>
        <dbReference type="EMBL" id="WMV32819.1"/>
    </source>
</evidence>
<keyword evidence="4" id="KW-1185">Reference proteome</keyword>
<evidence type="ECO:0000256" key="1">
    <source>
        <dbReference type="SAM" id="MobiDB-lite"/>
    </source>
</evidence>
<dbReference type="Gene3D" id="3.60.10.10">
    <property type="entry name" value="Endonuclease/exonuclease/phosphatase"/>
    <property type="match status" value="1"/>
</dbReference>
<feature type="compositionally biased region" description="Acidic residues" evidence="1">
    <location>
        <begin position="67"/>
        <end position="89"/>
    </location>
</feature>
<dbReference type="EMBL" id="CP133617">
    <property type="protein sequence ID" value="WMV32819.1"/>
    <property type="molecule type" value="Genomic_DNA"/>
</dbReference>
<evidence type="ECO:0000259" key="2">
    <source>
        <dbReference type="PROSITE" id="PS50878"/>
    </source>
</evidence>
<dbReference type="InterPro" id="IPR052343">
    <property type="entry name" value="Retrotransposon-Effector_Assoc"/>
</dbReference>
<name>A0AAF0QYH7_SOLVR</name>
<dbReference type="PANTHER" id="PTHR46890:SF28">
    <property type="entry name" value="REVERSE TRANSCRIPTASE DOMAIN-CONTAINING PROTEIN"/>
    <property type="match status" value="1"/>
</dbReference>
<protein>
    <recommendedName>
        <fullName evidence="2">Reverse transcriptase domain-containing protein</fullName>
    </recommendedName>
</protein>
<dbReference type="CDD" id="cd01650">
    <property type="entry name" value="RT_nLTR_like"/>
    <property type="match status" value="1"/>
</dbReference>
<feature type="region of interest" description="Disordered" evidence="1">
    <location>
        <begin position="134"/>
        <end position="154"/>
    </location>
</feature>
<dbReference type="SUPFAM" id="SSF56672">
    <property type="entry name" value="DNA/RNA polymerases"/>
    <property type="match status" value="1"/>
</dbReference>
<dbReference type="PANTHER" id="PTHR46890">
    <property type="entry name" value="NON-LTR RETROLELEMENT REVERSE TRANSCRIPTASE-LIKE PROTEIN-RELATED"/>
    <property type="match status" value="1"/>
</dbReference>
<dbReference type="Pfam" id="PF00078">
    <property type="entry name" value="RVT_1"/>
    <property type="match status" value="1"/>
</dbReference>
<dbReference type="PROSITE" id="PS50878">
    <property type="entry name" value="RT_POL"/>
    <property type="match status" value="1"/>
</dbReference>
<dbReference type="InterPro" id="IPR000477">
    <property type="entry name" value="RT_dom"/>
</dbReference>
<dbReference type="Proteomes" id="UP001234989">
    <property type="component" value="Chromosome 6"/>
</dbReference>
<dbReference type="SUPFAM" id="SSF56219">
    <property type="entry name" value="DNase I-like"/>
    <property type="match status" value="1"/>
</dbReference>
<feature type="region of interest" description="Disordered" evidence="1">
    <location>
        <begin position="1"/>
        <end position="89"/>
    </location>
</feature>
<dbReference type="InterPro" id="IPR036691">
    <property type="entry name" value="Endo/exonu/phosph_ase_sf"/>
</dbReference>
<organism evidence="3 4">
    <name type="scientific">Solanum verrucosum</name>
    <dbReference type="NCBI Taxonomy" id="315347"/>
    <lineage>
        <taxon>Eukaryota</taxon>
        <taxon>Viridiplantae</taxon>
        <taxon>Streptophyta</taxon>
        <taxon>Embryophyta</taxon>
        <taxon>Tracheophyta</taxon>
        <taxon>Spermatophyta</taxon>
        <taxon>Magnoliopsida</taxon>
        <taxon>eudicotyledons</taxon>
        <taxon>Gunneridae</taxon>
        <taxon>Pentapetalae</taxon>
        <taxon>asterids</taxon>
        <taxon>lamiids</taxon>
        <taxon>Solanales</taxon>
        <taxon>Solanaceae</taxon>
        <taxon>Solanoideae</taxon>
        <taxon>Solaneae</taxon>
        <taxon>Solanum</taxon>
    </lineage>
</organism>
<feature type="compositionally biased region" description="Low complexity" evidence="1">
    <location>
        <begin position="134"/>
        <end position="144"/>
    </location>
</feature>